<dbReference type="InterPro" id="IPR038186">
    <property type="entry name" value="CHAD_dom_sf"/>
</dbReference>
<keyword evidence="3" id="KW-1185">Reference proteome</keyword>
<evidence type="ECO:0000313" key="2">
    <source>
        <dbReference type="EMBL" id="RKD91176.1"/>
    </source>
</evidence>
<organism evidence="2 3">
    <name type="scientific">Mangrovibacterium diazotrophicum</name>
    <dbReference type="NCBI Taxonomy" id="1261403"/>
    <lineage>
        <taxon>Bacteria</taxon>
        <taxon>Pseudomonadati</taxon>
        <taxon>Bacteroidota</taxon>
        <taxon>Bacteroidia</taxon>
        <taxon>Marinilabiliales</taxon>
        <taxon>Prolixibacteraceae</taxon>
        <taxon>Mangrovibacterium</taxon>
    </lineage>
</organism>
<name>A0A419W6T7_9BACT</name>
<proteinExistence type="predicted"/>
<sequence length="317" mass="37632">MEIESTESFYFPSDFERTTQKHLYKSEVLEIEYRNSTLQNNRSTMANSLAETYRRHAEDFWENLQKCVSLVNDKDIHQLRLSVKHMRAIFKLAGFFKEWPYHFTLEFGEVHEIFEIAGRLREIQMNRKILGKLKEMDLSNYKMALIDQETQCKRELLELLENFSTDRYGQVTEYFTALIETIEEDKLLSDTEHFIQQQEQQIAELRAISTGFENYHRIRKHLKQIGIVLRYASDKAESPRNQIYRSEFDKLETMLGSWHDTEVFKNSIQQFAESTTDKPNKEIAKELILLLTEANKLCATEIGGLLDKLIRHRENQR</sequence>
<dbReference type="EMBL" id="RAPN01000001">
    <property type="protein sequence ID" value="RKD91176.1"/>
    <property type="molecule type" value="Genomic_DNA"/>
</dbReference>
<evidence type="ECO:0000259" key="1">
    <source>
        <dbReference type="Pfam" id="PF05235"/>
    </source>
</evidence>
<dbReference type="Gene3D" id="1.40.20.10">
    <property type="entry name" value="CHAD domain"/>
    <property type="match status" value="1"/>
</dbReference>
<dbReference type="Pfam" id="PF05235">
    <property type="entry name" value="CHAD"/>
    <property type="match status" value="1"/>
</dbReference>
<protein>
    <submittedName>
        <fullName evidence="2">CHAD domain-containing protein</fullName>
    </submittedName>
</protein>
<feature type="domain" description="CHAD" evidence="1">
    <location>
        <begin position="67"/>
        <end position="265"/>
    </location>
</feature>
<dbReference type="InterPro" id="IPR007899">
    <property type="entry name" value="CHAD_dom"/>
</dbReference>
<dbReference type="Proteomes" id="UP000283387">
    <property type="component" value="Unassembled WGS sequence"/>
</dbReference>
<dbReference type="AlphaFoldDB" id="A0A419W6T7"/>
<gene>
    <name evidence="2" type="ORF">BC643_1525</name>
</gene>
<comment type="caution">
    <text evidence="2">The sequence shown here is derived from an EMBL/GenBank/DDBJ whole genome shotgun (WGS) entry which is preliminary data.</text>
</comment>
<reference evidence="2 3" key="1">
    <citation type="submission" date="2018-09" db="EMBL/GenBank/DDBJ databases">
        <title>Genomic Encyclopedia of Archaeal and Bacterial Type Strains, Phase II (KMG-II): from individual species to whole genera.</title>
        <authorList>
            <person name="Goeker M."/>
        </authorList>
    </citation>
    <scope>NUCLEOTIDE SEQUENCE [LARGE SCALE GENOMIC DNA]</scope>
    <source>
        <strain evidence="2 3">DSM 27148</strain>
    </source>
</reference>
<dbReference type="OrthoDB" id="1115615at2"/>
<evidence type="ECO:0000313" key="3">
    <source>
        <dbReference type="Proteomes" id="UP000283387"/>
    </source>
</evidence>
<accession>A0A419W6T7</accession>